<dbReference type="OrthoDB" id="2981328at2759"/>
<dbReference type="SUPFAM" id="SSF54001">
    <property type="entry name" value="Cysteine proteinases"/>
    <property type="match status" value="1"/>
</dbReference>
<name>A0A4S8M8K0_DENBC</name>
<dbReference type="InterPro" id="IPR003653">
    <property type="entry name" value="Peptidase_C48_C"/>
</dbReference>
<keyword evidence="7" id="KW-1185">Reference proteome</keyword>
<dbReference type="Gene3D" id="3.40.395.10">
    <property type="entry name" value="Adenoviral Proteinase, Chain A"/>
    <property type="match status" value="1"/>
</dbReference>
<gene>
    <name evidence="6" type="ORF">K435DRAFT_795527</name>
</gene>
<evidence type="ECO:0000313" key="7">
    <source>
        <dbReference type="Proteomes" id="UP000297245"/>
    </source>
</evidence>
<dbReference type="GO" id="GO:0019783">
    <property type="term" value="F:ubiquitin-like protein peptidase activity"/>
    <property type="evidence" value="ECO:0007669"/>
    <property type="project" value="UniProtKB-ARBA"/>
</dbReference>
<reference evidence="6 7" key="1">
    <citation type="journal article" date="2019" name="Nat. Ecol. Evol.">
        <title>Megaphylogeny resolves global patterns of mushroom evolution.</title>
        <authorList>
            <person name="Varga T."/>
            <person name="Krizsan K."/>
            <person name="Foldi C."/>
            <person name="Dima B."/>
            <person name="Sanchez-Garcia M."/>
            <person name="Sanchez-Ramirez S."/>
            <person name="Szollosi G.J."/>
            <person name="Szarkandi J.G."/>
            <person name="Papp V."/>
            <person name="Albert L."/>
            <person name="Andreopoulos W."/>
            <person name="Angelini C."/>
            <person name="Antonin V."/>
            <person name="Barry K.W."/>
            <person name="Bougher N.L."/>
            <person name="Buchanan P."/>
            <person name="Buyck B."/>
            <person name="Bense V."/>
            <person name="Catcheside P."/>
            <person name="Chovatia M."/>
            <person name="Cooper J."/>
            <person name="Damon W."/>
            <person name="Desjardin D."/>
            <person name="Finy P."/>
            <person name="Geml J."/>
            <person name="Haridas S."/>
            <person name="Hughes K."/>
            <person name="Justo A."/>
            <person name="Karasinski D."/>
            <person name="Kautmanova I."/>
            <person name="Kiss B."/>
            <person name="Kocsube S."/>
            <person name="Kotiranta H."/>
            <person name="LaButti K.M."/>
            <person name="Lechner B.E."/>
            <person name="Liimatainen K."/>
            <person name="Lipzen A."/>
            <person name="Lukacs Z."/>
            <person name="Mihaltcheva S."/>
            <person name="Morgado L.N."/>
            <person name="Niskanen T."/>
            <person name="Noordeloos M.E."/>
            <person name="Ohm R.A."/>
            <person name="Ortiz-Santana B."/>
            <person name="Ovrebo C."/>
            <person name="Racz N."/>
            <person name="Riley R."/>
            <person name="Savchenko A."/>
            <person name="Shiryaev A."/>
            <person name="Soop K."/>
            <person name="Spirin V."/>
            <person name="Szebenyi C."/>
            <person name="Tomsovsky M."/>
            <person name="Tulloss R.E."/>
            <person name="Uehling J."/>
            <person name="Grigoriev I.V."/>
            <person name="Vagvolgyi C."/>
            <person name="Papp T."/>
            <person name="Martin F.M."/>
            <person name="Miettinen O."/>
            <person name="Hibbett D.S."/>
            <person name="Nagy L.G."/>
        </authorList>
    </citation>
    <scope>NUCLEOTIDE SEQUENCE [LARGE SCALE GENOMIC DNA]</scope>
    <source>
        <strain evidence="6 7">CBS 962.96</strain>
    </source>
</reference>
<dbReference type="Pfam" id="PF02902">
    <property type="entry name" value="Peptidase_C48"/>
    <property type="match status" value="1"/>
</dbReference>
<dbReference type="AlphaFoldDB" id="A0A4S8M8K0"/>
<protein>
    <recommendedName>
        <fullName evidence="5">Ubiquitin-like protease family profile domain-containing protein</fullName>
    </recommendedName>
</protein>
<dbReference type="EMBL" id="ML179132">
    <property type="protein sequence ID" value="THU98707.1"/>
    <property type="molecule type" value="Genomic_DNA"/>
</dbReference>
<sequence length="449" mass="51387">MTDQPWLNASFDQRKLAKQLFFIPKQARNKLLPNRSHSIWDALTLKLPTITSSRISTVTALSAFFSHEPAITSLENQFDTLRKLPLPNADIIHRLQRYSRDAWMNGVQSVCYAHLSGESTPFPLWVITWWDSVLRHLQSVDKPWQHIHTWLTNTRQNHSNHNLRMEADIAYHQLQSVSFMMVKEGFTDRLPIHSLWRLLGNNWMNDTVVDTLLEVLKMTVETDDGMTARYIVCGTKVTQKLVDIFTDTEGVKVDAPAAYNRCQWLHNIGEDIFRNGKELVTVAHLGKLPYKGEKDGMDHWVPLVVNGKGAEFLYGDSLCEEKRRVMPPRLWSAYTQWKEMHTWQSFSVNQLPITEQNDSFSCGVFAFNAVEVYVRLFEVELLRSSEAACLRLQMVTKVIDICKRMGTDESASSSSEPSEILLGHLQTTSSKLCPPPPENGLLLTPLHPL</sequence>
<evidence type="ECO:0000256" key="3">
    <source>
        <dbReference type="ARBA" id="ARBA00022801"/>
    </source>
</evidence>
<dbReference type="InterPro" id="IPR038765">
    <property type="entry name" value="Papain-like_cys_pep_sf"/>
</dbReference>
<feature type="domain" description="Ubiquitin-like protease family profile" evidence="5">
    <location>
        <begin position="179"/>
        <end position="373"/>
    </location>
</feature>
<keyword evidence="2" id="KW-0645">Protease</keyword>
<dbReference type="Proteomes" id="UP000297245">
    <property type="component" value="Unassembled WGS sequence"/>
</dbReference>
<evidence type="ECO:0000313" key="6">
    <source>
        <dbReference type="EMBL" id="THU98707.1"/>
    </source>
</evidence>
<keyword evidence="3" id="KW-0378">Hydrolase</keyword>
<dbReference type="GO" id="GO:0006508">
    <property type="term" value="P:proteolysis"/>
    <property type="evidence" value="ECO:0007669"/>
    <property type="project" value="UniProtKB-KW"/>
</dbReference>
<accession>A0A4S8M8K0</accession>
<evidence type="ECO:0000256" key="2">
    <source>
        <dbReference type="ARBA" id="ARBA00022670"/>
    </source>
</evidence>
<dbReference type="PROSITE" id="PS50600">
    <property type="entry name" value="ULP_PROTEASE"/>
    <property type="match status" value="1"/>
</dbReference>
<proteinExistence type="inferred from homology"/>
<feature type="region of interest" description="Disordered" evidence="4">
    <location>
        <begin position="429"/>
        <end position="449"/>
    </location>
</feature>
<evidence type="ECO:0000256" key="4">
    <source>
        <dbReference type="SAM" id="MobiDB-lite"/>
    </source>
</evidence>
<evidence type="ECO:0000256" key="1">
    <source>
        <dbReference type="ARBA" id="ARBA00005234"/>
    </source>
</evidence>
<comment type="similarity">
    <text evidence="1">Belongs to the peptidase C48 family.</text>
</comment>
<evidence type="ECO:0000259" key="5">
    <source>
        <dbReference type="PROSITE" id="PS50600"/>
    </source>
</evidence>
<dbReference type="GO" id="GO:0008234">
    <property type="term" value="F:cysteine-type peptidase activity"/>
    <property type="evidence" value="ECO:0007669"/>
    <property type="project" value="InterPro"/>
</dbReference>
<organism evidence="6 7">
    <name type="scientific">Dendrothele bispora (strain CBS 962.96)</name>
    <dbReference type="NCBI Taxonomy" id="1314807"/>
    <lineage>
        <taxon>Eukaryota</taxon>
        <taxon>Fungi</taxon>
        <taxon>Dikarya</taxon>
        <taxon>Basidiomycota</taxon>
        <taxon>Agaricomycotina</taxon>
        <taxon>Agaricomycetes</taxon>
        <taxon>Agaricomycetidae</taxon>
        <taxon>Agaricales</taxon>
        <taxon>Agaricales incertae sedis</taxon>
        <taxon>Dendrothele</taxon>
    </lineage>
</organism>